<sequence length="74" mass="8885">MEQKYKSLTIFEFQDRLKDDLSCLHYLSEIKRQDGFACKVCGHTHYFEVKTDQKFYEGGHIRQSIKYVINISLY</sequence>
<dbReference type="AlphaFoldDB" id="A0A5J4PVL2"/>
<name>A0A5J4PVL2_9ZZZZ</name>
<comment type="caution">
    <text evidence="1">The sequence shown here is derived from an EMBL/GenBank/DDBJ whole genome shotgun (WGS) entry which is preliminary data.</text>
</comment>
<organism evidence="1">
    <name type="scientific">termite gut metagenome</name>
    <dbReference type="NCBI Taxonomy" id="433724"/>
    <lineage>
        <taxon>unclassified sequences</taxon>
        <taxon>metagenomes</taxon>
        <taxon>organismal metagenomes</taxon>
    </lineage>
</organism>
<accession>A0A5J4PVL2</accession>
<proteinExistence type="predicted"/>
<dbReference type="EMBL" id="SNRY01005970">
    <property type="protein sequence ID" value="KAA6313657.1"/>
    <property type="molecule type" value="Genomic_DNA"/>
</dbReference>
<protein>
    <recommendedName>
        <fullName evidence="2">Transposase zinc-ribbon domain-containing protein</fullName>
    </recommendedName>
</protein>
<evidence type="ECO:0008006" key="2">
    <source>
        <dbReference type="Google" id="ProtNLM"/>
    </source>
</evidence>
<evidence type="ECO:0000313" key="1">
    <source>
        <dbReference type="EMBL" id="KAA6313657.1"/>
    </source>
</evidence>
<reference evidence="1" key="1">
    <citation type="submission" date="2019-03" db="EMBL/GenBank/DDBJ databases">
        <title>Single cell metagenomics reveals metabolic interactions within the superorganism composed of flagellate Streblomastix strix and complex community of Bacteroidetes bacteria on its surface.</title>
        <authorList>
            <person name="Treitli S.C."/>
            <person name="Kolisko M."/>
            <person name="Husnik F."/>
            <person name="Keeling P."/>
            <person name="Hampl V."/>
        </authorList>
    </citation>
    <scope>NUCLEOTIDE SEQUENCE</scope>
    <source>
        <strain evidence="1">STM</strain>
    </source>
</reference>
<gene>
    <name evidence="1" type="ORF">EZS27_035604</name>
</gene>